<dbReference type="EMBL" id="CP048104">
    <property type="protein sequence ID" value="QKG85631.1"/>
    <property type="molecule type" value="Genomic_DNA"/>
</dbReference>
<dbReference type="InterPro" id="IPR023198">
    <property type="entry name" value="PGP-like_dom2"/>
</dbReference>
<dbReference type="GO" id="GO:0005829">
    <property type="term" value="C:cytosol"/>
    <property type="evidence" value="ECO:0007669"/>
    <property type="project" value="TreeGrafter"/>
</dbReference>
<dbReference type="InterPro" id="IPR023214">
    <property type="entry name" value="HAD_sf"/>
</dbReference>
<name>A0A7D4BRK0_9BACL</name>
<dbReference type="Gene3D" id="3.40.50.1000">
    <property type="entry name" value="HAD superfamily/HAD-like"/>
    <property type="match status" value="1"/>
</dbReference>
<dbReference type="PANTHER" id="PTHR43434">
    <property type="entry name" value="PHOSPHOGLYCOLATE PHOSPHATASE"/>
    <property type="match status" value="1"/>
</dbReference>
<evidence type="ECO:0000313" key="1">
    <source>
        <dbReference type="EMBL" id="QKG85631.1"/>
    </source>
</evidence>
<evidence type="ECO:0000313" key="2">
    <source>
        <dbReference type="Proteomes" id="UP000503088"/>
    </source>
</evidence>
<dbReference type="AlphaFoldDB" id="A0A7D4BRK0"/>
<dbReference type="Gene3D" id="1.10.150.240">
    <property type="entry name" value="Putative phosphatase, domain 2"/>
    <property type="match status" value="1"/>
</dbReference>
<organism evidence="1 2">
    <name type="scientific">Kroppenstedtia pulmonis</name>
    <dbReference type="NCBI Taxonomy" id="1380685"/>
    <lineage>
        <taxon>Bacteria</taxon>
        <taxon>Bacillati</taxon>
        <taxon>Bacillota</taxon>
        <taxon>Bacilli</taxon>
        <taxon>Bacillales</taxon>
        <taxon>Thermoactinomycetaceae</taxon>
        <taxon>Kroppenstedtia</taxon>
    </lineage>
</organism>
<dbReference type="KEGG" id="kpul:GXN76_15045"/>
<dbReference type="GO" id="GO:0006281">
    <property type="term" value="P:DNA repair"/>
    <property type="evidence" value="ECO:0007669"/>
    <property type="project" value="TreeGrafter"/>
</dbReference>
<sequence length="224" mass="25115">MQTGSEVLVFDMDGTLFQTEKVAIPAFYRTFEMLREQGWVQGKAPSEEDIQSVFGMTQTEIWNRLLPEASDEVKKQADKWWLMHELACIREGMGELYPGVAETLGDLYAQGWPLYIASNGLGPYIRGILAYYNLDSLFSGVYSAGEQCIGEKERLVEKLIQDNGVQSGYMIGDRSSDVRAGKANHLKVVGCRYTDFPQFAEEDELAGADWILTSFDQLPSLLKG</sequence>
<dbReference type="SFLD" id="SFLDS00003">
    <property type="entry name" value="Haloacid_Dehalogenase"/>
    <property type="match status" value="1"/>
</dbReference>
<accession>A0A7D4BRK0</accession>
<dbReference type="SUPFAM" id="SSF56784">
    <property type="entry name" value="HAD-like"/>
    <property type="match status" value="1"/>
</dbReference>
<proteinExistence type="predicted"/>
<dbReference type="Pfam" id="PF13419">
    <property type="entry name" value="HAD_2"/>
    <property type="match status" value="1"/>
</dbReference>
<keyword evidence="1" id="KW-0378">Hydrolase</keyword>
<gene>
    <name evidence="1" type="ORF">GXN76_15045</name>
</gene>
<protein>
    <submittedName>
        <fullName evidence="1">HAD hydrolase-like protein</fullName>
    </submittedName>
</protein>
<dbReference type="Proteomes" id="UP000503088">
    <property type="component" value="Chromosome"/>
</dbReference>
<dbReference type="GO" id="GO:0008967">
    <property type="term" value="F:phosphoglycolate phosphatase activity"/>
    <property type="evidence" value="ECO:0007669"/>
    <property type="project" value="TreeGrafter"/>
</dbReference>
<dbReference type="InterPro" id="IPR036412">
    <property type="entry name" value="HAD-like_sf"/>
</dbReference>
<keyword evidence="2" id="KW-1185">Reference proteome</keyword>
<dbReference type="SFLD" id="SFLDG01129">
    <property type="entry name" value="C1.5:_HAD__Beta-PGM__Phosphata"/>
    <property type="match status" value="1"/>
</dbReference>
<dbReference type="InterPro" id="IPR041492">
    <property type="entry name" value="HAD_2"/>
</dbReference>
<dbReference type="PANTHER" id="PTHR43434:SF1">
    <property type="entry name" value="PHOSPHOGLYCOLATE PHOSPHATASE"/>
    <property type="match status" value="1"/>
</dbReference>
<reference evidence="1 2" key="1">
    <citation type="submission" date="2020-01" db="EMBL/GenBank/DDBJ databases">
        <authorList>
            <person name="Gulvik C.A."/>
            <person name="Batra D.G."/>
        </authorList>
    </citation>
    <scope>NUCLEOTIDE SEQUENCE [LARGE SCALE GENOMIC DNA]</scope>
    <source>
        <strain evidence="1 2">W9323</strain>
    </source>
</reference>
<dbReference type="RefSeq" id="WP_173224456.1">
    <property type="nucleotide sequence ID" value="NZ_CP048104.1"/>
</dbReference>
<dbReference type="InterPro" id="IPR050155">
    <property type="entry name" value="HAD-like_hydrolase_sf"/>
</dbReference>